<comment type="caution">
    <text evidence="1">The sequence shown here is derived from an EMBL/GenBank/DDBJ whole genome shotgun (WGS) entry which is preliminary data.</text>
</comment>
<evidence type="ECO:0000313" key="1">
    <source>
        <dbReference type="EMBL" id="MBI5249667.1"/>
    </source>
</evidence>
<name>A0A9D6V5W1_9BACT</name>
<gene>
    <name evidence="1" type="ORF">HY912_09245</name>
</gene>
<dbReference type="Proteomes" id="UP000807825">
    <property type="component" value="Unassembled WGS sequence"/>
</dbReference>
<dbReference type="EMBL" id="JACRDE010000250">
    <property type="protein sequence ID" value="MBI5249667.1"/>
    <property type="molecule type" value="Genomic_DNA"/>
</dbReference>
<protein>
    <recommendedName>
        <fullName evidence="3">Lipoprotein</fullName>
    </recommendedName>
</protein>
<evidence type="ECO:0000313" key="2">
    <source>
        <dbReference type="Proteomes" id="UP000807825"/>
    </source>
</evidence>
<reference evidence="1" key="1">
    <citation type="submission" date="2020-07" db="EMBL/GenBank/DDBJ databases">
        <title>Huge and variable diversity of episymbiotic CPR bacteria and DPANN archaea in groundwater ecosystems.</title>
        <authorList>
            <person name="He C.Y."/>
            <person name="Keren R."/>
            <person name="Whittaker M."/>
            <person name="Farag I.F."/>
            <person name="Doudna J."/>
            <person name="Cate J.H.D."/>
            <person name="Banfield J.F."/>
        </authorList>
    </citation>
    <scope>NUCLEOTIDE SEQUENCE</scope>
    <source>
        <strain evidence="1">NC_groundwater_1664_Pr3_B-0.1um_52_9</strain>
    </source>
</reference>
<sequence length="267" mass="29560">MRVMGLLASFVFAAVLFVLCSCAYSEPAKEPSISFSVPFDCGDVDDRGELQARTLCLADSFQPGLNVVLVSNEANWSSKTSDPLAYEYANYEFEATRLLGVEKSLAADWDEKLSIAIVGVDTSAVRVLEPRGDRSSLSKYVEMKALRAAKRRAKEGCAFERNQLHRYVGDSPPDVFRAGNAAFLVFRYNEKLSNEYGPIVLLIQNEAFKLCGSCTYTPPLLFSVNERLYLAYWATVSCCGCGDRAFFVYDVSGAVPTLVYENSHFSN</sequence>
<accession>A0A9D6V5W1</accession>
<proteinExistence type="predicted"/>
<evidence type="ECO:0008006" key="3">
    <source>
        <dbReference type="Google" id="ProtNLM"/>
    </source>
</evidence>
<organism evidence="1 2">
    <name type="scientific">Desulfomonile tiedjei</name>
    <dbReference type="NCBI Taxonomy" id="2358"/>
    <lineage>
        <taxon>Bacteria</taxon>
        <taxon>Pseudomonadati</taxon>
        <taxon>Thermodesulfobacteriota</taxon>
        <taxon>Desulfomonilia</taxon>
        <taxon>Desulfomonilales</taxon>
        <taxon>Desulfomonilaceae</taxon>
        <taxon>Desulfomonile</taxon>
    </lineage>
</organism>
<dbReference type="AlphaFoldDB" id="A0A9D6V5W1"/>
<dbReference type="PROSITE" id="PS51257">
    <property type="entry name" value="PROKAR_LIPOPROTEIN"/>
    <property type="match status" value="1"/>
</dbReference>